<dbReference type="Pfam" id="PF00385">
    <property type="entry name" value="Chromo"/>
    <property type="match status" value="1"/>
</dbReference>
<dbReference type="InterPro" id="IPR000953">
    <property type="entry name" value="Chromo/chromo_shadow_dom"/>
</dbReference>
<dbReference type="GO" id="GO:0004523">
    <property type="term" value="F:RNA-DNA hybrid ribonuclease activity"/>
    <property type="evidence" value="ECO:0007669"/>
    <property type="project" value="UniProtKB-EC"/>
</dbReference>
<comment type="subcellular location">
    <subcellularLocation>
        <location evidence="1">Nucleus</location>
    </subcellularLocation>
</comment>
<feature type="compositionally biased region" description="Basic and acidic residues" evidence="4">
    <location>
        <begin position="538"/>
        <end position="561"/>
    </location>
</feature>
<dbReference type="Gene3D" id="3.30.70.270">
    <property type="match status" value="1"/>
</dbReference>
<feature type="region of interest" description="Disordered" evidence="4">
    <location>
        <begin position="355"/>
        <end position="386"/>
    </location>
</feature>
<accession>A0AAD8Z4W0</accession>
<comment type="similarity">
    <text evidence="2">Belongs to the beta type-B retroviral polymerase family. HERV class-II K(HML-2) pol subfamily.</text>
</comment>
<dbReference type="InterPro" id="IPR023780">
    <property type="entry name" value="Chromo_domain"/>
</dbReference>
<dbReference type="PANTHER" id="PTHR24559:SF440">
    <property type="entry name" value="RIBONUCLEASE H"/>
    <property type="match status" value="1"/>
</dbReference>
<dbReference type="SUPFAM" id="SSF56672">
    <property type="entry name" value="DNA/RNA polymerases"/>
    <property type="match status" value="1"/>
</dbReference>
<dbReference type="AlphaFoldDB" id="A0AAD8Z4W0"/>
<feature type="compositionally biased region" description="Polar residues" evidence="4">
    <location>
        <begin position="361"/>
        <end position="381"/>
    </location>
</feature>
<feature type="region of interest" description="Disordered" evidence="4">
    <location>
        <begin position="269"/>
        <end position="288"/>
    </location>
</feature>
<reference evidence="6" key="1">
    <citation type="submission" date="2023-03" db="EMBL/GenBank/DDBJ databases">
        <title>Electrophorus voltai genome.</title>
        <authorList>
            <person name="Bian C."/>
        </authorList>
    </citation>
    <scope>NUCLEOTIDE SEQUENCE</scope>
    <source>
        <strain evidence="6">CB-2022</strain>
        <tissue evidence="6">Muscle</tissue>
    </source>
</reference>
<gene>
    <name evidence="6" type="ORF">P4O66_013498</name>
</gene>
<dbReference type="InterPro" id="IPR043128">
    <property type="entry name" value="Rev_trsase/Diguanyl_cyclase"/>
</dbReference>
<feature type="region of interest" description="Disordered" evidence="4">
    <location>
        <begin position="297"/>
        <end position="333"/>
    </location>
</feature>
<dbReference type="Pfam" id="PF24626">
    <property type="entry name" value="SH3_Tf2-1"/>
    <property type="match status" value="1"/>
</dbReference>
<dbReference type="EC" id="3.1.26.4" evidence="3"/>
<proteinExistence type="inferred from homology"/>
<dbReference type="InterPro" id="IPR043502">
    <property type="entry name" value="DNA/RNA_pol_sf"/>
</dbReference>
<feature type="domain" description="Chromo" evidence="5">
    <location>
        <begin position="222"/>
        <end position="280"/>
    </location>
</feature>
<dbReference type="PANTHER" id="PTHR24559">
    <property type="entry name" value="TRANSPOSON TY3-I GAG-POL POLYPROTEIN"/>
    <property type="match status" value="1"/>
</dbReference>
<dbReference type="InterPro" id="IPR016197">
    <property type="entry name" value="Chromo-like_dom_sf"/>
</dbReference>
<evidence type="ECO:0000256" key="3">
    <source>
        <dbReference type="ARBA" id="ARBA00012180"/>
    </source>
</evidence>
<dbReference type="Gene3D" id="2.40.50.40">
    <property type="match status" value="1"/>
</dbReference>
<protein>
    <recommendedName>
        <fullName evidence="3">ribonuclease H</fullName>
        <ecNumber evidence="3">3.1.26.4</ecNumber>
    </recommendedName>
</protein>
<evidence type="ECO:0000313" key="7">
    <source>
        <dbReference type="Proteomes" id="UP001239994"/>
    </source>
</evidence>
<evidence type="ECO:0000256" key="2">
    <source>
        <dbReference type="ARBA" id="ARBA00010879"/>
    </source>
</evidence>
<name>A0AAD8Z4W0_9TELE</name>
<evidence type="ECO:0000313" key="6">
    <source>
        <dbReference type="EMBL" id="KAK1791499.1"/>
    </source>
</evidence>
<sequence>MDDIFRDMIDKFLIVYIDNILVFSRSETEHLDHVTLILACLWQHQLYAKGEKCEFHSKCVTFLGCTFKPEALSMDPDKPVLFPWDDSPTDIQALDQWFQQSSRTWEVTHVHLQGALRTQQMFANRHCNPHIILHPGQRVWVSTRKMKLGLPSKKLSPRYIGPFKVLQQINPISYELQLPSRYRMNPTFHVSLLKPVHYSPVSAAMTPINPPAPVEIDGEPAYAVRALLDSQRQNRTLQYLVNWEGYGPEEQSWVPRDDVLDPSLLADFHTAHPNHPGPRGRGRPRAPCSRASSAARQVAETWGVRTAQRQDRAAPRRLHGHPSPGTSTLPGPNLTGFAVRQLPLGSTIIRSHLAPFPLPTPSRQTLCPSSQQRRDPSQTTDLKLGPPALPSENWLAGVLYARKRNTLGGFFYAGDRNRLVNVRYAGDRVWLGVLQCSSYWRRVRMSSCCRQDVQRDLLKLRRPCEFLTETCSGACSSYTGPEGFSWRRAAGPASIPPALKPSSTYITVRAATVQAPLAGLGGRPHGWPGSNQNPANTEEAKASRDDAKTSRDDAETSRDDAPPQAHPRFTNSGRRNNPITTSWVGTVQTLGYCFRLGYVVGQTDVQRVPF</sequence>
<dbReference type="SUPFAM" id="SSF54160">
    <property type="entry name" value="Chromo domain-like"/>
    <property type="match status" value="1"/>
</dbReference>
<dbReference type="PROSITE" id="PS50013">
    <property type="entry name" value="CHROMO_2"/>
    <property type="match status" value="1"/>
</dbReference>
<feature type="region of interest" description="Disordered" evidence="4">
    <location>
        <begin position="519"/>
        <end position="580"/>
    </location>
</feature>
<dbReference type="GO" id="GO:0005634">
    <property type="term" value="C:nucleus"/>
    <property type="evidence" value="ECO:0007669"/>
    <property type="project" value="UniProtKB-SubCell"/>
</dbReference>
<comment type="caution">
    <text evidence="6">The sequence shown here is derived from an EMBL/GenBank/DDBJ whole genome shotgun (WGS) entry which is preliminary data.</text>
</comment>
<dbReference type="Pfam" id="PF00078">
    <property type="entry name" value="RVT_1"/>
    <property type="match status" value="1"/>
</dbReference>
<dbReference type="InterPro" id="IPR056924">
    <property type="entry name" value="SH3_Tf2-1"/>
</dbReference>
<keyword evidence="7" id="KW-1185">Reference proteome</keyword>
<dbReference type="Proteomes" id="UP001239994">
    <property type="component" value="Unassembled WGS sequence"/>
</dbReference>
<dbReference type="InterPro" id="IPR000477">
    <property type="entry name" value="RT_dom"/>
</dbReference>
<dbReference type="InterPro" id="IPR053134">
    <property type="entry name" value="RNA-dir_DNA_polymerase"/>
</dbReference>
<organism evidence="6 7">
    <name type="scientific">Electrophorus voltai</name>
    <dbReference type="NCBI Taxonomy" id="2609070"/>
    <lineage>
        <taxon>Eukaryota</taxon>
        <taxon>Metazoa</taxon>
        <taxon>Chordata</taxon>
        <taxon>Craniata</taxon>
        <taxon>Vertebrata</taxon>
        <taxon>Euteleostomi</taxon>
        <taxon>Actinopterygii</taxon>
        <taxon>Neopterygii</taxon>
        <taxon>Teleostei</taxon>
        <taxon>Ostariophysi</taxon>
        <taxon>Gymnotiformes</taxon>
        <taxon>Gymnotoidei</taxon>
        <taxon>Gymnotidae</taxon>
        <taxon>Electrophorus</taxon>
    </lineage>
</organism>
<feature type="compositionally biased region" description="Polar residues" evidence="4">
    <location>
        <begin position="569"/>
        <end position="580"/>
    </location>
</feature>
<evidence type="ECO:0000256" key="1">
    <source>
        <dbReference type="ARBA" id="ARBA00004123"/>
    </source>
</evidence>
<dbReference type="EMBL" id="JAROKS010000020">
    <property type="protein sequence ID" value="KAK1791499.1"/>
    <property type="molecule type" value="Genomic_DNA"/>
</dbReference>
<dbReference type="SMART" id="SM00298">
    <property type="entry name" value="CHROMO"/>
    <property type="match status" value="1"/>
</dbReference>
<evidence type="ECO:0000256" key="4">
    <source>
        <dbReference type="SAM" id="MobiDB-lite"/>
    </source>
</evidence>
<evidence type="ECO:0000259" key="5">
    <source>
        <dbReference type="PROSITE" id="PS50013"/>
    </source>
</evidence>